<gene>
    <name evidence="1" type="ORF">DPMN_098934</name>
</gene>
<keyword evidence="2" id="KW-1185">Reference proteome</keyword>
<comment type="caution">
    <text evidence="1">The sequence shown here is derived from an EMBL/GenBank/DDBJ whole genome shotgun (WGS) entry which is preliminary data.</text>
</comment>
<sequence length="82" mass="8648">MVLINTSNNSSNVCTKTASADSCQLNVSNSFRCISVLASGSASTRSVVSNANLQTIGKWSEMSKLSTLKSIIRSKSADDAMK</sequence>
<proteinExistence type="predicted"/>
<protein>
    <submittedName>
        <fullName evidence="1">Uncharacterized protein</fullName>
    </submittedName>
</protein>
<reference evidence="1" key="1">
    <citation type="journal article" date="2019" name="bioRxiv">
        <title>The Genome of the Zebra Mussel, Dreissena polymorpha: A Resource for Invasive Species Research.</title>
        <authorList>
            <person name="McCartney M.A."/>
            <person name="Auch B."/>
            <person name="Kono T."/>
            <person name="Mallez S."/>
            <person name="Zhang Y."/>
            <person name="Obille A."/>
            <person name="Becker A."/>
            <person name="Abrahante J.E."/>
            <person name="Garbe J."/>
            <person name="Badalamenti J.P."/>
            <person name="Herman A."/>
            <person name="Mangelson H."/>
            <person name="Liachko I."/>
            <person name="Sullivan S."/>
            <person name="Sone E.D."/>
            <person name="Koren S."/>
            <person name="Silverstein K.A.T."/>
            <person name="Beckman K.B."/>
            <person name="Gohl D.M."/>
        </authorList>
    </citation>
    <scope>NUCLEOTIDE SEQUENCE</scope>
    <source>
        <strain evidence="1">Duluth1</strain>
        <tissue evidence="1">Whole animal</tissue>
    </source>
</reference>
<organism evidence="1 2">
    <name type="scientific">Dreissena polymorpha</name>
    <name type="common">Zebra mussel</name>
    <name type="synonym">Mytilus polymorpha</name>
    <dbReference type="NCBI Taxonomy" id="45954"/>
    <lineage>
        <taxon>Eukaryota</taxon>
        <taxon>Metazoa</taxon>
        <taxon>Spiralia</taxon>
        <taxon>Lophotrochozoa</taxon>
        <taxon>Mollusca</taxon>
        <taxon>Bivalvia</taxon>
        <taxon>Autobranchia</taxon>
        <taxon>Heteroconchia</taxon>
        <taxon>Euheterodonta</taxon>
        <taxon>Imparidentia</taxon>
        <taxon>Neoheterodontei</taxon>
        <taxon>Myida</taxon>
        <taxon>Dreissenoidea</taxon>
        <taxon>Dreissenidae</taxon>
        <taxon>Dreissena</taxon>
    </lineage>
</organism>
<accession>A0A9D4R6T7</accession>
<name>A0A9D4R6T7_DREPO</name>
<dbReference type="Proteomes" id="UP000828390">
    <property type="component" value="Unassembled WGS sequence"/>
</dbReference>
<dbReference type="AlphaFoldDB" id="A0A9D4R6T7"/>
<reference evidence="1" key="2">
    <citation type="submission" date="2020-11" db="EMBL/GenBank/DDBJ databases">
        <authorList>
            <person name="McCartney M.A."/>
            <person name="Auch B."/>
            <person name="Kono T."/>
            <person name="Mallez S."/>
            <person name="Becker A."/>
            <person name="Gohl D.M."/>
            <person name="Silverstein K.A.T."/>
            <person name="Koren S."/>
            <person name="Bechman K.B."/>
            <person name="Herman A."/>
            <person name="Abrahante J.E."/>
            <person name="Garbe J."/>
        </authorList>
    </citation>
    <scope>NUCLEOTIDE SEQUENCE</scope>
    <source>
        <strain evidence="1">Duluth1</strain>
        <tissue evidence="1">Whole animal</tissue>
    </source>
</reference>
<dbReference type="EMBL" id="JAIWYP010000003">
    <property type="protein sequence ID" value="KAH3856348.1"/>
    <property type="molecule type" value="Genomic_DNA"/>
</dbReference>
<evidence type="ECO:0000313" key="1">
    <source>
        <dbReference type="EMBL" id="KAH3856348.1"/>
    </source>
</evidence>
<evidence type="ECO:0000313" key="2">
    <source>
        <dbReference type="Proteomes" id="UP000828390"/>
    </source>
</evidence>